<accession>A0A6P4XZS3</accession>
<gene>
    <name evidence="5" type="primary">LOC109464964</name>
</gene>
<evidence type="ECO:0000256" key="3">
    <source>
        <dbReference type="SAM" id="MobiDB-lite"/>
    </source>
</evidence>
<dbReference type="Pfam" id="PF10294">
    <property type="entry name" value="Methyltransf_16"/>
    <property type="match status" value="1"/>
</dbReference>
<evidence type="ECO:0000256" key="2">
    <source>
        <dbReference type="ARBA" id="ARBA00022691"/>
    </source>
</evidence>
<dbReference type="InterPro" id="IPR019410">
    <property type="entry name" value="Methyltransf_16"/>
</dbReference>
<dbReference type="AlphaFoldDB" id="A0A6P4XZS3"/>
<dbReference type="InterPro" id="IPR029063">
    <property type="entry name" value="SAM-dependent_MTases_sf"/>
</dbReference>
<keyword evidence="2" id="KW-0949">S-adenosyl-L-methionine</keyword>
<dbReference type="GO" id="GO:0008168">
    <property type="term" value="F:methyltransferase activity"/>
    <property type="evidence" value="ECO:0007669"/>
    <property type="project" value="UniProtKB-KW"/>
</dbReference>
<evidence type="ECO:0000313" key="4">
    <source>
        <dbReference type="Proteomes" id="UP000515135"/>
    </source>
</evidence>
<evidence type="ECO:0000313" key="5">
    <source>
        <dbReference type="RefSeq" id="XP_019617643.1"/>
    </source>
</evidence>
<reference evidence="5" key="1">
    <citation type="submission" date="2025-08" db="UniProtKB">
        <authorList>
            <consortium name="RefSeq"/>
        </authorList>
    </citation>
    <scope>IDENTIFICATION</scope>
    <source>
        <tissue evidence="5">Gonad</tissue>
    </source>
</reference>
<organism evidence="4 5">
    <name type="scientific">Branchiostoma belcheri</name>
    <name type="common">Amphioxus</name>
    <dbReference type="NCBI Taxonomy" id="7741"/>
    <lineage>
        <taxon>Eukaryota</taxon>
        <taxon>Metazoa</taxon>
        <taxon>Chordata</taxon>
        <taxon>Cephalochordata</taxon>
        <taxon>Leptocardii</taxon>
        <taxon>Amphioxiformes</taxon>
        <taxon>Branchiostomatidae</taxon>
        <taxon>Branchiostoma</taxon>
    </lineage>
</organism>
<evidence type="ECO:0000256" key="1">
    <source>
        <dbReference type="ARBA" id="ARBA00022603"/>
    </source>
</evidence>
<dbReference type="RefSeq" id="XP_019617643.1">
    <property type="nucleotide sequence ID" value="XM_019762084.1"/>
</dbReference>
<sequence length="223" mass="25982">MSSEKEKARDLTEMSSETKKSRDLTEMSSEKEKARELTEISSDKARARELMRKRCRMRPYHFAGREVVIWERDVGENSEEAIGKRIWPGVGADVTITDLPDILPCTAENVTSNTMEGQRCICKYQPKVRPLTWGKNLAAFPAHGVHYDYVIGIEVVYIEEVFEDLIKTIKYLSDKDTRILIGYQIRVKERDSKFVRLFKEQFRVLKEKSIMGNRMKLLEGRLR</sequence>
<dbReference type="OrthoDB" id="413520at2759"/>
<dbReference type="GO" id="GO:0032259">
    <property type="term" value="P:methylation"/>
    <property type="evidence" value="ECO:0007669"/>
    <property type="project" value="UniProtKB-KW"/>
</dbReference>
<keyword evidence="1" id="KW-0808">Transferase</keyword>
<dbReference type="KEGG" id="bbel:109464964"/>
<dbReference type="PANTHER" id="PTHR14614:SF132">
    <property type="entry name" value="PROTEIN-LYSINE METHYLTRANSFERASE C42C1.13"/>
    <property type="match status" value="1"/>
</dbReference>
<dbReference type="GeneID" id="109464964"/>
<dbReference type="Proteomes" id="UP000515135">
    <property type="component" value="Unplaced"/>
</dbReference>
<dbReference type="PANTHER" id="PTHR14614">
    <property type="entry name" value="HEPATOCELLULAR CARCINOMA-ASSOCIATED ANTIGEN"/>
    <property type="match status" value="1"/>
</dbReference>
<dbReference type="Gene3D" id="3.40.50.150">
    <property type="entry name" value="Vaccinia Virus protein VP39"/>
    <property type="match status" value="1"/>
</dbReference>
<keyword evidence="1" id="KW-0489">Methyltransferase</keyword>
<proteinExistence type="predicted"/>
<protein>
    <submittedName>
        <fullName evidence="5">Protein-lysine methyltransferase METTL21E-like</fullName>
    </submittedName>
</protein>
<name>A0A6P4XZS3_BRABE</name>
<feature type="region of interest" description="Disordered" evidence="3">
    <location>
        <begin position="1"/>
        <end position="40"/>
    </location>
</feature>
<keyword evidence="4" id="KW-1185">Reference proteome</keyword>